<dbReference type="PANTHER" id="PTHR34071:SF2">
    <property type="entry name" value="FLAVIN-NUCLEOTIDE-BINDING PROTEIN"/>
    <property type="match status" value="1"/>
</dbReference>
<sequence length="225" mass="23675">MPSYGRGVTSQNAVGDLSPTERSTIRRGRARAVADRAVLHAILDAGLVCHLAVVVDGAPRVLPTGYGRDGDTLYLHGSTGARSLREAGQVCVAVTLLDGIVYARSAFDHSMNYRSAVVHGDAVAVTEPDAKLHALRVLTEHLAPGSWDYSRRPTPKELAATSVIALDLAEASVKLRDGGPGDEEADVAANAVWAGVLPITTSFGTPVPAADLRGEWDVPGHVSRR</sequence>
<dbReference type="SUPFAM" id="SSF50475">
    <property type="entry name" value="FMN-binding split barrel"/>
    <property type="match status" value="1"/>
</dbReference>
<dbReference type="GO" id="GO:0016491">
    <property type="term" value="F:oxidoreductase activity"/>
    <property type="evidence" value="ECO:0007669"/>
    <property type="project" value="UniProtKB-KW"/>
</dbReference>
<reference evidence="3" key="1">
    <citation type="journal article" date="2019" name="Int. J. Syst. Evol. Microbiol.">
        <title>The Global Catalogue of Microorganisms (GCM) 10K type strain sequencing project: providing services to taxonomists for standard genome sequencing and annotation.</title>
        <authorList>
            <consortium name="The Broad Institute Genomics Platform"/>
            <consortium name="The Broad Institute Genome Sequencing Center for Infectious Disease"/>
            <person name="Wu L."/>
            <person name="Ma J."/>
        </authorList>
    </citation>
    <scope>NUCLEOTIDE SEQUENCE [LARGE SCALE GENOMIC DNA]</scope>
    <source>
        <strain evidence="3">CCUG 59778</strain>
    </source>
</reference>
<feature type="region of interest" description="Disordered" evidence="1">
    <location>
        <begin position="1"/>
        <end position="22"/>
    </location>
</feature>
<name>A0ABW0EXK0_9PSEU</name>
<dbReference type="Proteomes" id="UP001596157">
    <property type="component" value="Unassembled WGS sequence"/>
</dbReference>
<proteinExistence type="predicted"/>
<dbReference type="RefSeq" id="WP_378250738.1">
    <property type="nucleotide sequence ID" value="NZ_JBHSKF010000019.1"/>
</dbReference>
<dbReference type="InterPro" id="IPR012349">
    <property type="entry name" value="Split_barrel_FMN-bd"/>
</dbReference>
<evidence type="ECO:0000313" key="2">
    <source>
        <dbReference type="EMBL" id="MFC5290835.1"/>
    </source>
</evidence>
<dbReference type="EC" id="1.-.-.-" evidence="2"/>
<keyword evidence="3" id="KW-1185">Reference proteome</keyword>
<dbReference type="InterPro" id="IPR024747">
    <property type="entry name" value="Pyridox_Oxase-rel"/>
</dbReference>
<dbReference type="PANTHER" id="PTHR34071">
    <property type="entry name" value="5-NITROIMIDAZOLE ANTIBIOTICS RESISTANCE PROTEIN, NIMA-FAMILY-RELATED PROTEIN-RELATED"/>
    <property type="match status" value="1"/>
</dbReference>
<organism evidence="2 3">
    <name type="scientific">Actinokineospora guangxiensis</name>
    <dbReference type="NCBI Taxonomy" id="1490288"/>
    <lineage>
        <taxon>Bacteria</taxon>
        <taxon>Bacillati</taxon>
        <taxon>Actinomycetota</taxon>
        <taxon>Actinomycetes</taxon>
        <taxon>Pseudonocardiales</taxon>
        <taxon>Pseudonocardiaceae</taxon>
        <taxon>Actinokineospora</taxon>
    </lineage>
</organism>
<dbReference type="Gene3D" id="2.30.110.10">
    <property type="entry name" value="Electron Transport, Fmn-binding Protein, Chain A"/>
    <property type="match status" value="1"/>
</dbReference>
<gene>
    <name evidence="2" type="ORF">ACFPM7_27625</name>
</gene>
<dbReference type="EMBL" id="JBHSKF010000019">
    <property type="protein sequence ID" value="MFC5290835.1"/>
    <property type="molecule type" value="Genomic_DNA"/>
</dbReference>
<evidence type="ECO:0000256" key="1">
    <source>
        <dbReference type="SAM" id="MobiDB-lite"/>
    </source>
</evidence>
<keyword evidence="2" id="KW-0560">Oxidoreductase</keyword>
<protein>
    <submittedName>
        <fullName evidence="2">Pyridoxamine 5'-phosphate oxidase family protein</fullName>
        <ecNumber evidence="2">1.-.-.-</ecNumber>
    </submittedName>
</protein>
<comment type="caution">
    <text evidence="2">The sequence shown here is derived from an EMBL/GenBank/DDBJ whole genome shotgun (WGS) entry which is preliminary data.</text>
</comment>
<accession>A0ABW0EXK0</accession>
<evidence type="ECO:0000313" key="3">
    <source>
        <dbReference type="Proteomes" id="UP001596157"/>
    </source>
</evidence>
<dbReference type="Pfam" id="PF12900">
    <property type="entry name" value="Pyridox_ox_2"/>
    <property type="match status" value="1"/>
</dbReference>